<sequence length="146" mass="16462">MNKSEILQIIQGRLSEKIATLERMISETRASNNETKSSMGDKYETSREMVQQEINNLQVQLNENIQAGNSLKTLNTNLHQKIGLGSLVQTDKGFFYIAVSLGDITFNGKKIFVISTESPLGKALNGKKKEEEFSLNNLKQKILKIW</sequence>
<dbReference type="AlphaFoldDB" id="A0A3G8XW21"/>
<organism evidence="1 2">
    <name type="scientific">Kaistella carnis</name>
    <dbReference type="NCBI Taxonomy" id="1241979"/>
    <lineage>
        <taxon>Bacteria</taxon>
        <taxon>Pseudomonadati</taxon>
        <taxon>Bacteroidota</taxon>
        <taxon>Flavobacteriia</taxon>
        <taxon>Flavobacteriales</taxon>
        <taxon>Weeksellaceae</taxon>
        <taxon>Chryseobacterium group</taxon>
        <taxon>Kaistella</taxon>
    </lineage>
</organism>
<evidence type="ECO:0000313" key="1">
    <source>
        <dbReference type="EMBL" id="AZI32891.1"/>
    </source>
</evidence>
<reference evidence="2" key="1">
    <citation type="submission" date="2018-11" db="EMBL/GenBank/DDBJ databases">
        <title>Proposal to divide the Flavobacteriaceae and reorganize its genera based on Amino Acid Identity values calculated from whole genome sequences.</title>
        <authorList>
            <person name="Nicholson A.C."/>
            <person name="Gulvik C.A."/>
            <person name="Whitney A.M."/>
            <person name="Humrighouse B.W."/>
            <person name="Bell M."/>
            <person name="Holmes B."/>
            <person name="Steigerwalt A.G."/>
            <person name="Villarma A."/>
            <person name="Sheth M."/>
            <person name="Batra D."/>
            <person name="Pryor J."/>
            <person name="Bernardet J.-F."/>
            <person name="Hugo C."/>
            <person name="Kampfer P."/>
            <person name="Newman J.D."/>
            <person name="McQuiston J.R."/>
        </authorList>
    </citation>
    <scope>NUCLEOTIDE SEQUENCE [LARGE SCALE GENOMIC DNA]</scope>
    <source>
        <strain evidence="2">G0081</strain>
    </source>
</reference>
<gene>
    <name evidence="1" type="ORF">EIB73_06700</name>
</gene>
<keyword evidence="2" id="KW-1185">Reference proteome</keyword>
<evidence type="ECO:0008006" key="3">
    <source>
        <dbReference type="Google" id="ProtNLM"/>
    </source>
</evidence>
<evidence type="ECO:0000313" key="2">
    <source>
        <dbReference type="Proteomes" id="UP000270185"/>
    </source>
</evidence>
<dbReference type="EMBL" id="CP034159">
    <property type="protein sequence ID" value="AZI32891.1"/>
    <property type="molecule type" value="Genomic_DNA"/>
</dbReference>
<accession>A0A3G8XW21</accession>
<dbReference type="Proteomes" id="UP000270185">
    <property type="component" value="Chromosome"/>
</dbReference>
<dbReference type="OrthoDB" id="667380at2"/>
<dbReference type="RefSeq" id="WP_125023793.1">
    <property type="nucleotide sequence ID" value="NZ_CP034159.1"/>
</dbReference>
<proteinExistence type="predicted"/>
<name>A0A3G8XW21_9FLAO</name>
<dbReference type="KEGG" id="ccas:EIB73_06700"/>
<protein>
    <recommendedName>
        <fullName evidence="3">3-oxoacyl-ACP synthase</fullName>
    </recommendedName>
</protein>